<dbReference type="Pfam" id="PF10131">
    <property type="entry name" value="PTPS_related"/>
    <property type="match status" value="1"/>
</dbReference>
<feature type="domain" description="Membrane protein 6-pyruvoyl-tetrahydropterin synthase-related" evidence="2">
    <location>
        <begin position="1"/>
        <end position="287"/>
    </location>
</feature>
<feature type="transmembrane region" description="Helical" evidence="1">
    <location>
        <begin position="214"/>
        <end position="233"/>
    </location>
</feature>
<dbReference type="eggNOG" id="COG5617">
    <property type="taxonomic scope" value="Bacteria"/>
</dbReference>
<keyword evidence="1" id="KW-1133">Transmembrane helix</keyword>
<feature type="transmembrane region" description="Helical" evidence="1">
    <location>
        <begin position="119"/>
        <end position="141"/>
    </location>
</feature>
<name>B9Y9R3_9FIRM</name>
<reference evidence="3 4" key="1">
    <citation type="submission" date="2008-12" db="EMBL/GenBank/DDBJ databases">
        <authorList>
            <person name="Fulton L."/>
            <person name="Clifton S."/>
            <person name="Fulton B."/>
            <person name="Xu J."/>
            <person name="Minx P."/>
            <person name="Pepin K.H."/>
            <person name="Johnson M."/>
            <person name="Bhonagiri V."/>
            <person name="Nash W.E."/>
            <person name="Mardis E.R."/>
            <person name="Wilson R.K."/>
        </authorList>
    </citation>
    <scope>NUCLEOTIDE SEQUENCE [LARGE SCALE GENOMIC DNA]</scope>
    <source>
        <strain evidence="3 4">DSM 12042</strain>
    </source>
</reference>
<dbReference type="HOGENOM" id="CLU_591568_0_0_9"/>
<feature type="transmembrane region" description="Helical" evidence="1">
    <location>
        <begin position="189"/>
        <end position="208"/>
    </location>
</feature>
<feature type="transmembrane region" description="Helical" evidence="1">
    <location>
        <begin position="271"/>
        <end position="291"/>
    </location>
</feature>
<evidence type="ECO:0000313" key="4">
    <source>
        <dbReference type="Proteomes" id="UP000005950"/>
    </source>
</evidence>
<feature type="transmembrane region" description="Helical" evidence="1">
    <location>
        <begin position="245"/>
        <end position="265"/>
    </location>
</feature>
<gene>
    <name evidence="3" type="ORF">HOLDEFILI_02570</name>
</gene>
<dbReference type="InterPro" id="IPR018776">
    <property type="entry name" value="Membrane_prot_PTPS-rel_domain"/>
</dbReference>
<feature type="transmembrane region" description="Helical" evidence="1">
    <location>
        <begin position="54"/>
        <end position="71"/>
    </location>
</feature>
<evidence type="ECO:0000256" key="1">
    <source>
        <dbReference type="SAM" id="Phobius"/>
    </source>
</evidence>
<sequence>MFIFMCVYLTSLLMFWCSYRIFKDCKSAAVSSVLYIFSNYFITDVFYRGALGEVLAFMIVPIIMLGAYNLIEGKGNDWFLLTIGFSCLLLVHNISFILICFTFGLYLMINIRKFLTKRVLLNLFKAVILSIGLTAFFLFPMLEQLNVGIYRVSSYFSDDSFAKSLLTFSEAISIFPGTGMIWGIEDNKINMSIGIIQIFIILISLLKYKENKRAFFYAMIILIVILMTTRYFPWQYLLKPNFIQFSCRLLIIAIPLCAILGGFLVKSNLRLSVLIIMLAVGFGLFQIYPLISLSKIDENNLRTLDLYYNGQGDRLSEEIWALGALDYMPITIYDQLQTREKSILVNDGQRILNYKQDYNLLTFEDERESLVEYVLPLIYYKGYKVVGIFDDKEQSLNVYPNEEGFVSFSNNTLSTNVHYEIKYSGTLVQSLSKIVSIISIFILIYMKCYESNIKNIKRGIYL</sequence>
<dbReference type="AlphaFoldDB" id="B9Y9R3"/>
<keyword evidence="1" id="KW-0472">Membrane</keyword>
<organism evidence="3 4">
    <name type="scientific">Holdemania filiformis DSM 12042</name>
    <dbReference type="NCBI Taxonomy" id="545696"/>
    <lineage>
        <taxon>Bacteria</taxon>
        <taxon>Bacillati</taxon>
        <taxon>Bacillota</taxon>
        <taxon>Erysipelotrichia</taxon>
        <taxon>Erysipelotrichales</taxon>
        <taxon>Erysipelotrichaceae</taxon>
        <taxon>Holdemania</taxon>
    </lineage>
</organism>
<keyword evidence="1" id="KW-0812">Transmembrane</keyword>
<comment type="caution">
    <text evidence="3">The sequence shown here is derived from an EMBL/GenBank/DDBJ whole genome shotgun (WGS) entry which is preliminary data.</text>
</comment>
<accession>B9Y9R3</accession>
<dbReference type="STRING" id="545696.HOLDEFILI_02570"/>
<proteinExistence type="predicted"/>
<protein>
    <recommendedName>
        <fullName evidence="2">Membrane protein 6-pyruvoyl-tetrahydropterin synthase-related domain-containing protein</fullName>
    </recommendedName>
</protein>
<dbReference type="EMBL" id="ACCF01000149">
    <property type="protein sequence ID" value="EEF67281.1"/>
    <property type="molecule type" value="Genomic_DNA"/>
</dbReference>
<evidence type="ECO:0000259" key="2">
    <source>
        <dbReference type="Pfam" id="PF10131"/>
    </source>
</evidence>
<dbReference type="Proteomes" id="UP000005950">
    <property type="component" value="Unassembled WGS sequence"/>
</dbReference>
<evidence type="ECO:0000313" key="3">
    <source>
        <dbReference type="EMBL" id="EEF67281.1"/>
    </source>
</evidence>
<feature type="transmembrane region" description="Helical" evidence="1">
    <location>
        <begin position="83"/>
        <end position="107"/>
    </location>
</feature>
<feature type="transmembrane region" description="Helical" evidence="1">
    <location>
        <begin position="427"/>
        <end position="446"/>
    </location>
</feature>
<reference evidence="3 4" key="2">
    <citation type="submission" date="2009-02" db="EMBL/GenBank/DDBJ databases">
        <title>Draft genome sequence of Holdemania filiformis DSM 12042.</title>
        <authorList>
            <person name="Sudarsanam P."/>
            <person name="Ley R."/>
            <person name="Guruge J."/>
            <person name="Turnbaugh P.J."/>
            <person name="Mahowald M."/>
            <person name="Liep D."/>
            <person name="Gordon J."/>
        </authorList>
    </citation>
    <scope>NUCLEOTIDE SEQUENCE [LARGE SCALE GENOMIC DNA]</scope>
    <source>
        <strain evidence="3 4">DSM 12042</strain>
    </source>
</reference>